<proteinExistence type="predicted"/>
<accession>A0A8B6HI57</accession>
<keyword evidence="2" id="KW-1185">Reference proteome</keyword>
<comment type="caution">
    <text evidence="1">The sequence shown here is derived from an EMBL/GenBank/DDBJ whole genome shotgun (WGS) entry which is preliminary data.</text>
</comment>
<evidence type="ECO:0000313" key="1">
    <source>
        <dbReference type="EMBL" id="VDI79673.1"/>
    </source>
</evidence>
<sequence>PGHLYETTLQLAGVEVTSVPDLVLEKNEDITSHSVSSIVTIEEVKKASVIAKTEERKEIDNDQKQKKHPTLS</sequence>
<feature type="non-terminal residue" evidence="1">
    <location>
        <position position="1"/>
    </location>
</feature>
<dbReference type="Proteomes" id="UP000596742">
    <property type="component" value="Unassembled WGS sequence"/>
</dbReference>
<protein>
    <submittedName>
        <fullName evidence="1">Uncharacterized protein</fullName>
    </submittedName>
</protein>
<evidence type="ECO:0000313" key="2">
    <source>
        <dbReference type="Proteomes" id="UP000596742"/>
    </source>
</evidence>
<gene>
    <name evidence="1" type="ORF">MGAL_10B062218</name>
</gene>
<dbReference type="EMBL" id="UYJE01010091">
    <property type="protein sequence ID" value="VDI79673.1"/>
    <property type="molecule type" value="Genomic_DNA"/>
</dbReference>
<organism evidence="1 2">
    <name type="scientific">Mytilus galloprovincialis</name>
    <name type="common">Mediterranean mussel</name>
    <dbReference type="NCBI Taxonomy" id="29158"/>
    <lineage>
        <taxon>Eukaryota</taxon>
        <taxon>Metazoa</taxon>
        <taxon>Spiralia</taxon>
        <taxon>Lophotrochozoa</taxon>
        <taxon>Mollusca</taxon>
        <taxon>Bivalvia</taxon>
        <taxon>Autobranchia</taxon>
        <taxon>Pteriomorphia</taxon>
        <taxon>Mytilida</taxon>
        <taxon>Mytiloidea</taxon>
        <taxon>Mytilidae</taxon>
        <taxon>Mytilinae</taxon>
        <taxon>Mytilus</taxon>
    </lineage>
</organism>
<reference evidence="1" key="1">
    <citation type="submission" date="2018-11" db="EMBL/GenBank/DDBJ databases">
        <authorList>
            <person name="Alioto T."/>
            <person name="Alioto T."/>
        </authorList>
    </citation>
    <scope>NUCLEOTIDE SEQUENCE</scope>
</reference>
<dbReference type="AlphaFoldDB" id="A0A8B6HI57"/>
<name>A0A8B6HI57_MYTGA</name>